<dbReference type="Pfam" id="PF12728">
    <property type="entry name" value="HTH_17"/>
    <property type="match status" value="1"/>
</dbReference>
<dbReference type="Proteomes" id="UP001181347">
    <property type="component" value="Unassembled WGS sequence"/>
</dbReference>
<comment type="caution">
    <text evidence="3">The sequence shown here is derived from an EMBL/GenBank/DDBJ whole genome shotgun (WGS) entry which is preliminary data.</text>
</comment>
<name>A0AAE4LKG0_9BACT</name>
<dbReference type="GO" id="GO:0003677">
    <property type="term" value="F:DNA binding"/>
    <property type="evidence" value="ECO:0007669"/>
    <property type="project" value="InterPro"/>
</dbReference>
<evidence type="ECO:0000256" key="1">
    <source>
        <dbReference type="SAM" id="Coils"/>
    </source>
</evidence>
<evidence type="ECO:0000259" key="2">
    <source>
        <dbReference type="Pfam" id="PF12728"/>
    </source>
</evidence>
<keyword evidence="1" id="KW-0175">Coiled coil</keyword>
<accession>A0AAE4LKG0</accession>
<dbReference type="RefSeq" id="WP_315976012.1">
    <property type="nucleotide sequence ID" value="NZ_JAWDES010000004.1"/>
</dbReference>
<proteinExistence type="predicted"/>
<reference evidence="3" key="1">
    <citation type="submission" date="2023-10" db="EMBL/GenBank/DDBJ databases">
        <title>Genome Sequence of the Bacteria from From Gut Wall in Crohn's Disease.</title>
        <authorList>
            <person name="Rodriguez-Palacios A."/>
        </authorList>
    </citation>
    <scope>NUCLEOTIDE SEQUENCE</scope>
    <source>
        <strain evidence="3">CavFT-hAR58</strain>
    </source>
</reference>
<dbReference type="NCBIfam" id="TIGR01764">
    <property type="entry name" value="excise"/>
    <property type="match status" value="1"/>
</dbReference>
<dbReference type="EMBL" id="JAWDES010000004">
    <property type="protein sequence ID" value="MDU0259400.1"/>
    <property type="molecule type" value="Genomic_DNA"/>
</dbReference>
<protein>
    <submittedName>
        <fullName evidence="3">Helix-turn-helix domain-containing protein</fullName>
    </submittedName>
</protein>
<feature type="domain" description="Helix-turn-helix" evidence="2">
    <location>
        <begin position="38"/>
        <end position="86"/>
    </location>
</feature>
<dbReference type="InterPro" id="IPR010093">
    <property type="entry name" value="SinI_DNA-bd"/>
</dbReference>
<feature type="coiled-coil region" evidence="1">
    <location>
        <begin position="10"/>
        <end position="37"/>
    </location>
</feature>
<organism evidence="3 4">
    <name type="scientific">Alistipes finegoldii</name>
    <dbReference type="NCBI Taxonomy" id="214856"/>
    <lineage>
        <taxon>Bacteria</taxon>
        <taxon>Pseudomonadati</taxon>
        <taxon>Bacteroidota</taxon>
        <taxon>Bacteroidia</taxon>
        <taxon>Bacteroidales</taxon>
        <taxon>Rikenellaceae</taxon>
        <taxon>Alistipes</taxon>
    </lineage>
</organism>
<gene>
    <name evidence="3" type="ORF">RVH17_04590</name>
</gene>
<dbReference type="AlphaFoldDB" id="A0AAE4LKG0"/>
<sequence length="110" mass="12843">MTESKTPKMNLDQERKIVELQERVNRLENLCFTAKEVLNLEEASAFLGIAKSTLYKMTHTNRLPYFKPAGKLIFFEKQALLDWVKGAKALSEEELREEAAHRLNEMNQRM</sequence>
<dbReference type="InterPro" id="IPR041657">
    <property type="entry name" value="HTH_17"/>
</dbReference>
<evidence type="ECO:0000313" key="3">
    <source>
        <dbReference type="EMBL" id="MDU0259400.1"/>
    </source>
</evidence>
<evidence type="ECO:0000313" key="4">
    <source>
        <dbReference type="Proteomes" id="UP001181347"/>
    </source>
</evidence>